<organism evidence="7 8">
    <name type="scientific">Paeniglutamicibacter kerguelensis</name>
    <dbReference type="NCBI Taxonomy" id="254788"/>
    <lineage>
        <taxon>Bacteria</taxon>
        <taxon>Bacillati</taxon>
        <taxon>Actinomycetota</taxon>
        <taxon>Actinomycetes</taxon>
        <taxon>Micrococcales</taxon>
        <taxon>Micrococcaceae</taxon>
        <taxon>Paeniglutamicibacter</taxon>
    </lineage>
</organism>
<dbReference type="InterPro" id="IPR025296">
    <property type="entry name" value="DUF4158"/>
</dbReference>
<comment type="similarity">
    <text evidence="1">Belongs to the transposase 7 family.</text>
</comment>
<evidence type="ECO:0000259" key="5">
    <source>
        <dbReference type="Pfam" id="PF01526"/>
    </source>
</evidence>
<keyword evidence="8" id="KW-1185">Reference proteome</keyword>
<protein>
    <submittedName>
        <fullName evidence="7">TnpA family transposase</fullName>
    </submittedName>
</protein>
<evidence type="ECO:0000256" key="4">
    <source>
        <dbReference type="ARBA" id="ARBA00023172"/>
    </source>
</evidence>
<evidence type="ECO:0000313" key="7">
    <source>
        <dbReference type="EMBL" id="MBP2387950.1"/>
    </source>
</evidence>
<evidence type="ECO:0000256" key="1">
    <source>
        <dbReference type="ARBA" id="ARBA00009402"/>
    </source>
</evidence>
<gene>
    <name evidence="7" type="ORF">JOF47_003461</name>
</gene>
<evidence type="ECO:0000256" key="3">
    <source>
        <dbReference type="ARBA" id="ARBA00023125"/>
    </source>
</evidence>
<keyword evidence="3" id="KW-0238">DNA-binding</keyword>
<accession>A0ABS4XHL2</accession>
<dbReference type="Proteomes" id="UP001296993">
    <property type="component" value="Unassembled WGS sequence"/>
</dbReference>
<dbReference type="RefSeq" id="WP_210000617.1">
    <property type="nucleotide sequence ID" value="NZ_BAAAJY010000001.1"/>
</dbReference>
<evidence type="ECO:0000259" key="6">
    <source>
        <dbReference type="Pfam" id="PF13700"/>
    </source>
</evidence>
<dbReference type="InterPro" id="IPR047653">
    <property type="entry name" value="Tn3-like_transpos"/>
</dbReference>
<proteinExistence type="inferred from homology"/>
<dbReference type="EMBL" id="JAGIOF010000001">
    <property type="protein sequence ID" value="MBP2387950.1"/>
    <property type="molecule type" value="Genomic_DNA"/>
</dbReference>
<evidence type="ECO:0000256" key="2">
    <source>
        <dbReference type="ARBA" id="ARBA00022578"/>
    </source>
</evidence>
<sequence length="1024" mass="110794">MSVEFLSEEQAGGFGRFLGEPSRADLERFFYLDDADLELIAKRRGDHNRLGFAVQLGTLRFLGVLLADPLDVPWGVVDYLSARLGIADPSIVKKYMQRRPTVHEHAREIRAVYGYRDLVGPVLEDLSAYVYSRAWTHGEGPTVLFELATAWLRRERVLLPGVTTLVRVVQSAREAAQSGVYGVVATAASAVDPRLPVVLRGLLVTDQGDRASRLEALRAGPTRVSGPELDKALGRVAAVRALGAGVVDLSAVPPARVRALARYGIVAKAQSLRRLAEPRRTATLVATVTALEANAVDDALDLFDLLMTTRVLGPSRRAAAAEQLAKLPELAKASRVLARVGARLLRVLEDSGDHVDVAAAWTALEQIAARDQIAEAVVTVGQLVPEGSGTEGAMREQMARRFRTVAPFLRLLATTIPWGATVAGQPLLEALAGLDALRGRRKVRREEIDEALIPPAWHSAVFGRVDEVEVDRDAWVVCVLEQLRLHLRRRDVFATVSTRWADPRAQLLDGPAWDAARGPALRSLSLDVPVSEHLAGKVELLDVAWRGLADAIVGAGPDSSVRLTETEGGKVKLSAAPLDALDVPESLTVLRARVAGMLPRVDLPEILLEVHAWTGFLHAYTHVSGAGPRMSDLPVSVAAVLIAEACNVGLTPVLAEGHPALTRDRLGHVDANYVRSETHAAANALLIDAQSDVPIAASWGGGLLASVDGLRFVVPVRTINAAPNPKYFGRGRGLTWFNAVNDQVAGIGGVVVPGTVRDSLYVLDTMLNLDGGPKPEMVASDTASYSDMVFGIFTLLGYRFSPRIADLADQRLWRATLPGQAPGDYGALNDVARHKIRLEKITDHWDDMARVAASLVTGTVRAYDVLRMLTRDNGAPNPLGAAIAEYGRIAKTLHLLAVVDPTDETYRRSINTQLTVQESRHRLARAIFHGRRGQIYQRYREGQEDQLGALGLVLNAVVLWNTRYTDAAVTALHKAGQEISEVDVARLSPLADQHINMLGRYAFTAPAPDGLRPLQDPAAGQIEL</sequence>
<feature type="domain" description="Tn3 transposase DDE" evidence="5">
    <location>
        <begin position="605"/>
        <end position="1001"/>
    </location>
</feature>
<dbReference type="Pfam" id="PF13700">
    <property type="entry name" value="DUF4158"/>
    <property type="match status" value="1"/>
</dbReference>
<reference evidence="7 8" key="1">
    <citation type="submission" date="2021-03" db="EMBL/GenBank/DDBJ databases">
        <title>Sequencing the genomes of 1000 actinobacteria strains.</title>
        <authorList>
            <person name="Klenk H.-P."/>
        </authorList>
    </citation>
    <scope>NUCLEOTIDE SEQUENCE [LARGE SCALE GENOMIC DNA]</scope>
    <source>
        <strain evidence="7 8">DSM 15797</strain>
    </source>
</reference>
<feature type="domain" description="DUF4158" evidence="6">
    <location>
        <begin position="5"/>
        <end position="172"/>
    </location>
</feature>
<dbReference type="InterPro" id="IPR002513">
    <property type="entry name" value="Tn3_Tnp_DDE_dom"/>
</dbReference>
<evidence type="ECO:0000313" key="8">
    <source>
        <dbReference type="Proteomes" id="UP001296993"/>
    </source>
</evidence>
<keyword evidence="4" id="KW-0233">DNA recombination</keyword>
<dbReference type="Pfam" id="PF01526">
    <property type="entry name" value="DDE_Tnp_Tn3"/>
    <property type="match status" value="1"/>
</dbReference>
<name>A0ABS4XHL2_9MICC</name>
<keyword evidence="2" id="KW-0815">Transposition</keyword>
<comment type="caution">
    <text evidence="7">The sequence shown here is derived from an EMBL/GenBank/DDBJ whole genome shotgun (WGS) entry which is preliminary data.</text>
</comment>
<dbReference type="NCBIfam" id="NF033527">
    <property type="entry name" value="transpos_Tn3"/>
    <property type="match status" value="1"/>
</dbReference>